<evidence type="ECO:0000256" key="5">
    <source>
        <dbReference type="ARBA" id="ARBA00061249"/>
    </source>
</evidence>
<dbReference type="InterPro" id="IPR036526">
    <property type="entry name" value="C-N_Hydrolase_sf"/>
</dbReference>
<dbReference type="Gene3D" id="3.60.110.10">
    <property type="entry name" value="Carbon-nitrogen hydrolase"/>
    <property type="match status" value="1"/>
</dbReference>
<dbReference type="InterPro" id="IPR050345">
    <property type="entry name" value="Aliph_Amidase/BUP"/>
</dbReference>
<evidence type="ECO:0000256" key="8">
    <source>
        <dbReference type="ARBA" id="ARBA00075038"/>
    </source>
</evidence>
<dbReference type="GO" id="GO:0033396">
    <property type="term" value="P:beta-alanine biosynthetic process via 3-ureidopropionate"/>
    <property type="evidence" value="ECO:0007669"/>
    <property type="project" value="TreeGrafter"/>
</dbReference>
<evidence type="ECO:0000256" key="6">
    <source>
        <dbReference type="ARBA" id="ARBA00066985"/>
    </source>
</evidence>
<evidence type="ECO:0000256" key="3">
    <source>
        <dbReference type="ARBA" id="ARBA00050540"/>
    </source>
</evidence>
<dbReference type="PANTHER" id="PTHR43674:SF2">
    <property type="entry name" value="BETA-UREIDOPROPIONASE"/>
    <property type="match status" value="1"/>
</dbReference>
<dbReference type="EMBL" id="SJOL01006654">
    <property type="protein sequence ID" value="TGZ64656.1"/>
    <property type="molecule type" value="Genomic_DNA"/>
</dbReference>
<comment type="catalytic activity">
    <reaction evidence="3">
        <text>3-(carbamoylamino)propanoate + H2O + 2 H(+) = beta-alanine + NH4(+) + CO2</text>
        <dbReference type="Rhea" id="RHEA:11184"/>
        <dbReference type="ChEBI" id="CHEBI:11892"/>
        <dbReference type="ChEBI" id="CHEBI:15377"/>
        <dbReference type="ChEBI" id="CHEBI:15378"/>
        <dbReference type="ChEBI" id="CHEBI:16526"/>
        <dbReference type="ChEBI" id="CHEBI:28938"/>
        <dbReference type="ChEBI" id="CHEBI:57966"/>
        <dbReference type="EC" id="3.5.1.6"/>
    </reaction>
</comment>
<dbReference type="FunFam" id="3.60.110.10:FF:000008">
    <property type="entry name" value="Beta-alanine synthase"/>
    <property type="match status" value="1"/>
</dbReference>
<dbReference type="SUPFAM" id="SSF56317">
    <property type="entry name" value="Carbon-nitrogen hydrolase"/>
    <property type="match status" value="1"/>
</dbReference>
<comment type="catalytic activity">
    <reaction evidence="4">
        <text>3-(carbamoylamino)-2-methylpropanoate + H2O + 2 H(+) = (R)-3-amino-2-methylpropanoate + NH4(+) + CO2</text>
        <dbReference type="Rhea" id="RHEA:37339"/>
        <dbReference type="ChEBI" id="CHEBI:15377"/>
        <dbReference type="ChEBI" id="CHEBI:15378"/>
        <dbReference type="ChEBI" id="CHEBI:16526"/>
        <dbReference type="ChEBI" id="CHEBI:28938"/>
        <dbReference type="ChEBI" id="CHEBI:57731"/>
        <dbReference type="ChEBI" id="CHEBI:74414"/>
        <dbReference type="EC" id="3.5.1.6"/>
    </reaction>
</comment>
<name>A0A4S2LNK2_OPIFE</name>
<dbReference type="PROSITE" id="PS50263">
    <property type="entry name" value="CN_HYDROLASE"/>
    <property type="match status" value="1"/>
</dbReference>
<sequence>MPRNNKMNPWEEKGLDQLCETLESDSYGLEAFHRLFYGKRLDVLSLPEHACQTAERLNFKLKSYRFPSVPEQLRSPRLIRIGAIQNKLVLPPSSPVTDQIAALHHQMGLFLDVAGQCGVNIICLQEAWTMPFAFCTRERMPWCEFSESAEHGPSIRFLQRYAEQYSMVIVSPILERDSVSDVLWNTAVIINVDGTVLGKSRKNHIPRVGDFNESTYYTESQLGHPVFETKYGRIAVNICYGRHHPLNWLMYGLNGAEIVFNPCATIDTLSETLWPIEARCAAVANNYFTVAINRVGTETFPNEFTSGDTKPGHTDFGHFFGSSYITGPDGVRTPGLDRIHNGLLIAEVDLNSCRQVRDSWGFRVSLLLPVSSKEAQNLGMLCVKNAHGRVRI</sequence>
<dbReference type="Proteomes" id="UP000308267">
    <property type="component" value="Unassembled WGS sequence"/>
</dbReference>
<evidence type="ECO:0000313" key="10">
    <source>
        <dbReference type="EMBL" id="TGZ64656.1"/>
    </source>
</evidence>
<dbReference type="STRING" id="147828.A0A4S2LNK2"/>
<comment type="similarity">
    <text evidence="5">Belongs to the carbon-nitrogen hydrolase superfamily. BUP family.</text>
</comment>
<proteinExistence type="inferred from homology"/>
<accession>A0A4S2LNK2</accession>
<keyword evidence="11" id="KW-1185">Reference proteome</keyword>
<evidence type="ECO:0000313" key="11">
    <source>
        <dbReference type="Proteomes" id="UP000308267"/>
    </source>
</evidence>
<dbReference type="OrthoDB" id="412018at2759"/>
<evidence type="ECO:0000256" key="2">
    <source>
        <dbReference type="ARBA" id="ARBA00022801"/>
    </source>
</evidence>
<evidence type="ECO:0000259" key="9">
    <source>
        <dbReference type="PROSITE" id="PS50263"/>
    </source>
</evidence>
<comment type="pathway">
    <text evidence="1">Amino-acid biosynthesis; beta-alanine biosynthesis.</text>
</comment>
<dbReference type="PANTHER" id="PTHR43674">
    <property type="entry name" value="NITRILASE C965.09-RELATED"/>
    <property type="match status" value="1"/>
</dbReference>
<feature type="domain" description="CN hydrolase" evidence="9">
    <location>
        <begin position="79"/>
        <end position="350"/>
    </location>
</feature>
<evidence type="ECO:0000256" key="4">
    <source>
        <dbReference type="ARBA" id="ARBA00050552"/>
    </source>
</evidence>
<evidence type="ECO:0000256" key="7">
    <source>
        <dbReference type="ARBA" id="ARBA00074804"/>
    </source>
</evidence>
<dbReference type="GO" id="GO:0003837">
    <property type="term" value="F:beta-ureidopropionase activity"/>
    <property type="evidence" value="ECO:0007669"/>
    <property type="project" value="UniProtKB-EC"/>
</dbReference>
<evidence type="ECO:0000256" key="1">
    <source>
        <dbReference type="ARBA" id="ARBA00004668"/>
    </source>
</evidence>
<dbReference type="Pfam" id="PF00795">
    <property type="entry name" value="CN_hydrolase"/>
    <property type="match status" value="1"/>
</dbReference>
<reference evidence="10 11" key="1">
    <citation type="journal article" date="2019" name="BMC Genomics">
        <title>New insights from Opisthorchis felineus genome: update on genomics of the epidemiologically important liver flukes.</title>
        <authorList>
            <person name="Ershov N.I."/>
            <person name="Mordvinov V.A."/>
            <person name="Prokhortchouk E.B."/>
            <person name="Pakharukova M.Y."/>
            <person name="Gunbin K.V."/>
            <person name="Ustyantsev K."/>
            <person name="Genaev M.A."/>
            <person name="Blinov A.G."/>
            <person name="Mazur A."/>
            <person name="Boulygina E."/>
            <person name="Tsygankova S."/>
            <person name="Khrameeva E."/>
            <person name="Chekanov N."/>
            <person name="Fan G."/>
            <person name="Xiao A."/>
            <person name="Zhang H."/>
            <person name="Xu X."/>
            <person name="Yang H."/>
            <person name="Solovyev V."/>
            <person name="Lee S.M."/>
            <person name="Liu X."/>
            <person name="Afonnikov D.A."/>
            <person name="Skryabin K.G."/>
        </authorList>
    </citation>
    <scope>NUCLEOTIDE SEQUENCE [LARGE SCALE GENOMIC DNA]</scope>
    <source>
        <strain evidence="10">AK-0245</strain>
        <tissue evidence="10">Whole organism</tissue>
    </source>
</reference>
<gene>
    <name evidence="10" type="ORF">CRM22_006243</name>
</gene>
<protein>
    <recommendedName>
        <fullName evidence="7">Beta-ureidopropionase</fullName>
        <ecNumber evidence="6">3.5.1.6</ecNumber>
    </recommendedName>
    <alternativeName>
        <fullName evidence="8">N-carbamoyl-beta-alanine amidohydrolase</fullName>
    </alternativeName>
</protein>
<dbReference type="EC" id="3.5.1.6" evidence="6"/>
<comment type="caution">
    <text evidence="10">The sequence shown here is derived from an EMBL/GenBank/DDBJ whole genome shotgun (WGS) entry which is preliminary data.</text>
</comment>
<dbReference type="AlphaFoldDB" id="A0A4S2LNK2"/>
<organism evidence="10 11">
    <name type="scientific">Opisthorchis felineus</name>
    <dbReference type="NCBI Taxonomy" id="147828"/>
    <lineage>
        <taxon>Eukaryota</taxon>
        <taxon>Metazoa</taxon>
        <taxon>Spiralia</taxon>
        <taxon>Lophotrochozoa</taxon>
        <taxon>Platyhelminthes</taxon>
        <taxon>Trematoda</taxon>
        <taxon>Digenea</taxon>
        <taxon>Opisthorchiida</taxon>
        <taxon>Opisthorchiata</taxon>
        <taxon>Opisthorchiidae</taxon>
        <taxon>Opisthorchis</taxon>
    </lineage>
</organism>
<keyword evidence="2" id="KW-0378">Hydrolase</keyword>
<dbReference type="InterPro" id="IPR003010">
    <property type="entry name" value="C-N_Hydrolase"/>
</dbReference>